<dbReference type="InterPro" id="IPR005225">
    <property type="entry name" value="Small_GTP-bd"/>
</dbReference>
<keyword evidence="4" id="KW-0251">Elongation factor</keyword>
<dbReference type="InterPro" id="IPR009022">
    <property type="entry name" value="EFG_III"/>
</dbReference>
<dbReference type="SUPFAM" id="SSF54980">
    <property type="entry name" value="EF-G C-terminal domain-like"/>
    <property type="match status" value="2"/>
</dbReference>
<dbReference type="Gene3D" id="3.30.230.10">
    <property type="match status" value="1"/>
</dbReference>
<evidence type="ECO:0000259" key="3">
    <source>
        <dbReference type="PROSITE" id="PS51722"/>
    </source>
</evidence>
<dbReference type="Pfam" id="PF00679">
    <property type="entry name" value="EFG_C"/>
    <property type="match status" value="1"/>
</dbReference>
<dbReference type="Gene3D" id="3.40.50.300">
    <property type="entry name" value="P-loop containing nucleotide triphosphate hydrolases"/>
    <property type="match status" value="1"/>
</dbReference>
<dbReference type="NCBIfam" id="TIGR00231">
    <property type="entry name" value="small_GTP"/>
    <property type="match status" value="1"/>
</dbReference>
<gene>
    <name evidence="4" type="primary">fusA</name>
    <name evidence="4" type="ORF">DCW38_06640</name>
</gene>
<dbReference type="SUPFAM" id="SSF54211">
    <property type="entry name" value="Ribosomal protein S5 domain 2-like"/>
    <property type="match status" value="1"/>
</dbReference>
<dbReference type="InterPro" id="IPR035649">
    <property type="entry name" value="EFG_V"/>
</dbReference>
<evidence type="ECO:0000256" key="1">
    <source>
        <dbReference type="ARBA" id="ARBA00022741"/>
    </source>
</evidence>
<organism evidence="4 5">
    <name type="scientific">candidate division WOR-3 bacterium</name>
    <dbReference type="NCBI Taxonomy" id="2052148"/>
    <lineage>
        <taxon>Bacteria</taxon>
        <taxon>Bacteria division WOR-3</taxon>
    </lineage>
</organism>
<dbReference type="Pfam" id="PF00009">
    <property type="entry name" value="GTP_EFTU"/>
    <property type="match status" value="1"/>
</dbReference>
<dbReference type="Pfam" id="PF03764">
    <property type="entry name" value="EFG_IV"/>
    <property type="match status" value="1"/>
</dbReference>
<dbReference type="AlphaFoldDB" id="A0A350HBC4"/>
<evidence type="ECO:0000256" key="2">
    <source>
        <dbReference type="ARBA" id="ARBA00023134"/>
    </source>
</evidence>
<evidence type="ECO:0000313" key="5">
    <source>
        <dbReference type="Proteomes" id="UP000264062"/>
    </source>
</evidence>
<dbReference type="PROSITE" id="PS51722">
    <property type="entry name" value="G_TR_2"/>
    <property type="match status" value="1"/>
</dbReference>
<dbReference type="InterPro" id="IPR020568">
    <property type="entry name" value="Ribosomal_Su5_D2-typ_SF"/>
</dbReference>
<dbReference type="SUPFAM" id="SSF50447">
    <property type="entry name" value="Translation proteins"/>
    <property type="match status" value="1"/>
</dbReference>
<dbReference type="Gene3D" id="3.30.70.240">
    <property type="match status" value="1"/>
</dbReference>
<dbReference type="PANTHER" id="PTHR43261:SF6">
    <property type="entry name" value="ELONGATION FACTOR G-LIKE PROTEIN"/>
    <property type="match status" value="1"/>
</dbReference>
<dbReference type="InterPro" id="IPR053905">
    <property type="entry name" value="EF-G-like_DII"/>
</dbReference>
<keyword evidence="4" id="KW-0648">Protein biosynthesis</keyword>
<dbReference type="GO" id="GO:0003746">
    <property type="term" value="F:translation elongation factor activity"/>
    <property type="evidence" value="ECO:0007669"/>
    <property type="project" value="UniProtKB-KW"/>
</dbReference>
<dbReference type="FunFam" id="3.30.70.240:FF:000001">
    <property type="entry name" value="Elongation factor G"/>
    <property type="match status" value="1"/>
</dbReference>
<feature type="domain" description="Tr-type G" evidence="3">
    <location>
        <begin position="8"/>
        <end position="278"/>
    </location>
</feature>
<dbReference type="InterPro" id="IPR014721">
    <property type="entry name" value="Ribsml_uS5_D2-typ_fold_subgr"/>
</dbReference>
<dbReference type="FunFam" id="3.30.230.10:FF:000003">
    <property type="entry name" value="Elongation factor G"/>
    <property type="match status" value="1"/>
</dbReference>
<dbReference type="InterPro" id="IPR009000">
    <property type="entry name" value="Transl_B-barrel_sf"/>
</dbReference>
<dbReference type="GO" id="GO:0032790">
    <property type="term" value="P:ribosome disassembly"/>
    <property type="evidence" value="ECO:0007669"/>
    <property type="project" value="TreeGrafter"/>
</dbReference>
<dbReference type="CDD" id="cd16262">
    <property type="entry name" value="EFG_III"/>
    <property type="match status" value="1"/>
</dbReference>
<dbReference type="InterPro" id="IPR005517">
    <property type="entry name" value="Transl_elong_EFG/EF2_IV"/>
</dbReference>
<dbReference type="SMART" id="SM00838">
    <property type="entry name" value="EFG_C"/>
    <property type="match status" value="1"/>
</dbReference>
<keyword evidence="1" id="KW-0547">Nucleotide-binding</keyword>
<dbReference type="Pfam" id="PF22042">
    <property type="entry name" value="EF-G_D2"/>
    <property type="match status" value="1"/>
</dbReference>
<sequence length="693" mass="76779">MLADIKTADIRNIALVGHGASGKTSVGEAFLFNAKETTRLNRVDEKNSVLDYNADEIQRSFSIGLKLATLKWNDKTINLLDTPGFPDFFGEVVSASKVVESFIFVLDATNGVDLGTENSWALMKKEHIGGLMVVSKMKRENIDYEKVVTDIKNLLSESATMIQLPIGQGPDFKGIVDLVSGKAYTYDGGKKTETQIPDSMKSKVDSMKKELLESIASSDEKLMEKFFEDKLTQEDINSGFLNAVKSGQLYPICFTDSIENIANDMILDAVTNYLPAPSDFKSRKPIEASDKYPEDADASSPFAGFIFKTNVEKHIGDMNFIRIFSGTLKGGVEIFNPAKGITEKVNQMFVSLGKERREIDELTTGMIGVLVKLKGSKTGDTLCDKNLNAKFAPIDFPHANVSMAILPLAKGDEEKISNGLSKLHEEDPSFYFNFDSEIKQTLIHGLGTIHLEVIINKLKEKFGVNVSLEKPRIKYRETIKKTASAEGKHKKQSGGRGQFGVCNVKFEPLQRGSGFVFGNEIFGGSIPAKYVPSVEKGIRDSLERGTIAGYPVVDIKATVFDGKYHDVDSSDIAFQIAGSLSIKAALPLADPILLEPIMKVEITVPEEYMGDIMGDLNSRRGRILGTEHAGRYQKIKATVPEAEMYQYSSQLRSMTQGRGTFTMEFETYEETPRDRITKIVEESKKYQEEQESK</sequence>
<dbReference type="InterPro" id="IPR035647">
    <property type="entry name" value="EFG_III/V"/>
</dbReference>
<dbReference type="Gene3D" id="3.30.70.870">
    <property type="entry name" value="Elongation Factor G (Translational Gtpase), domain 3"/>
    <property type="match status" value="1"/>
</dbReference>
<comment type="caution">
    <text evidence="4">The sequence shown here is derived from an EMBL/GenBank/DDBJ whole genome shotgun (WGS) entry which is preliminary data.</text>
</comment>
<dbReference type="NCBIfam" id="NF009381">
    <property type="entry name" value="PRK12740.1-5"/>
    <property type="match status" value="1"/>
</dbReference>
<name>A0A350HBC4_UNCW3</name>
<dbReference type="InterPro" id="IPR047872">
    <property type="entry name" value="EFG_IV"/>
</dbReference>
<dbReference type="Gene3D" id="2.40.30.10">
    <property type="entry name" value="Translation factors"/>
    <property type="match status" value="1"/>
</dbReference>
<accession>A0A350HBC4</accession>
<reference evidence="4 5" key="1">
    <citation type="journal article" date="2018" name="Nat. Biotechnol.">
        <title>A standardized bacterial taxonomy based on genome phylogeny substantially revises the tree of life.</title>
        <authorList>
            <person name="Parks D.H."/>
            <person name="Chuvochina M."/>
            <person name="Waite D.W."/>
            <person name="Rinke C."/>
            <person name="Skarshewski A."/>
            <person name="Chaumeil P.A."/>
            <person name="Hugenholtz P."/>
        </authorList>
    </citation>
    <scope>NUCLEOTIDE SEQUENCE [LARGE SCALE GENOMIC DNA]</scope>
    <source>
        <strain evidence="4">UBA9956</strain>
    </source>
</reference>
<dbReference type="PANTHER" id="PTHR43261">
    <property type="entry name" value="TRANSLATION ELONGATION FACTOR G-RELATED"/>
    <property type="match status" value="1"/>
</dbReference>
<dbReference type="EMBL" id="DMZY01000194">
    <property type="protein sequence ID" value="HAV92840.1"/>
    <property type="molecule type" value="Genomic_DNA"/>
</dbReference>
<dbReference type="GO" id="GO:0005525">
    <property type="term" value="F:GTP binding"/>
    <property type="evidence" value="ECO:0007669"/>
    <property type="project" value="UniProtKB-KW"/>
</dbReference>
<dbReference type="InterPro" id="IPR041095">
    <property type="entry name" value="EFG_II"/>
</dbReference>
<dbReference type="Proteomes" id="UP000264062">
    <property type="component" value="Unassembled WGS sequence"/>
</dbReference>
<dbReference type="CDD" id="cd04088">
    <property type="entry name" value="EFG_mtEFG_II"/>
    <property type="match status" value="1"/>
</dbReference>
<evidence type="ECO:0000313" key="4">
    <source>
        <dbReference type="EMBL" id="HAV92840.1"/>
    </source>
</evidence>
<dbReference type="SMART" id="SM00889">
    <property type="entry name" value="EFG_IV"/>
    <property type="match status" value="1"/>
</dbReference>
<dbReference type="InterPro" id="IPR000640">
    <property type="entry name" value="EFG_V-like"/>
</dbReference>
<dbReference type="CDD" id="cd01434">
    <property type="entry name" value="EFG_mtEFG1_IV"/>
    <property type="match status" value="1"/>
</dbReference>
<dbReference type="InterPro" id="IPR000795">
    <property type="entry name" value="T_Tr_GTP-bd_dom"/>
</dbReference>
<dbReference type="GO" id="GO:0003924">
    <property type="term" value="F:GTPase activity"/>
    <property type="evidence" value="ECO:0007669"/>
    <property type="project" value="InterPro"/>
</dbReference>
<dbReference type="SUPFAM" id="SSF52540">
    <property type="entry name" value="P-loop containing nucleoside triphosphate hydrolases"/>
    <property type="match status" value="1"/>
</dbReference>
<dbReference type="InterPro" id="IPR027417">
    <property type="entry name" value="P-loop_NTPase"/>
</dbReference>
<keyword evidence="2" id="KW-0342">GTP-binding</keyword>
<proteinExistence type="predicted"/>
<dbReference type="CDD" id="cd03713">
    <property type="entry name" value="EFG_mtEFG_C"/>
    <property type="match status" value="1"/>
</dbReference>
<dbReference type="Pfam" id="PF14492">
    <property type="entry name" value="EFG_III"/>
    <property type="match status" value="1"/>
</dbReference>
<protein>
    <submittedName>
        <fullName evidence="4">Elongation factor G</fullName>
    </submittedName>
</protein>